<reference evidence="2 3" key="1">
    <citation type="submission" date="2014-01" db="EMBL/GenBank/DDBJ databases">
        <authorList>
            <person name="Dobos K."/>
            <person name="Lenaerts A."/>
            <person name="Ordway D."/>
            <person name="DeGroote M.A."/>
            <person name="Parker T."/>
            <person name="Sizemore C."/>
            <person name="Tallon L.J."/>
            <person name="Sadzewicz L.K."/>
            <person name="Sengamalay N."/>
            <person name="Fraser C.M."/>
            <person name="Hine E."/>
            <person name="Shefchek K.A."/>
            <person name="Das S.P."/>
            <person name="Tettelin H."/>
        </authorList>
    </citation>
    <scope>NUCLEOTIDE SEQUENCE [LARGE SCALE GENOMIC DNA]</scope>
    <source>
        <strain evidence="2 3">Harvey</strain>
    </source>
</reference>
<dbReference type="Proteomes" id="UP000020681">
    <property type="component" value="Unassembled WGS sequence"/>
</dbReference>
<organism evidence="2 3">
    <name type="scientific">Mycobacterium ulcerans str. Harvey</name>
    <dbReference type="NCBI Taxonomy" id="1299332"/>
    <lineage>
        <taxon>Bacteria</taxon>
        <taxon>Bacillati</taxon>
        <taxon>Actinomycetota</taxon>
        <taxon>Actinomycetes</taxon>
        <taxon>Mycobacteriales</taxon>
        <taxon>Mycobacteriaceae</taxon>
        <taxon>Mycobacterium</taxon>
        <taxon>Mycobacterium ulcerans group</taxon>
    </lineage>
</organism>
<keyword evidence="3" id="KW-1185">Reference proteome</keyword>
<keyword evidence="1" id="KW-1133">Transmembrane helix</keyword>
<evidence type="ECO:0000313" key="3">
    <source>
        <dbReference type="Proteomes" id="UP000020681"/>
    </source>
</evidence>
<evidence type="ECO:0000256" key="1">
    <source>
        <dbReference type="SAM" id="Phobius"/>
    </source>
</evidence>
<proteinExistence type="predicted"/>
<accession>A0ABN0R3A1</accession>
<dbReference type="EMBL" id="JAOL01000087">
    <property type="protein sequence ID" value="EUA91600.1"/>
    <property type="molecule type" value="Genomic_DNA"/>
</dbReference>
<sequence>MVPAVMAYPWHSRRDYWLIGIAAFVVIVLFAWWRGLYLTTILHRRVAMMRRRPAEPGPKPTPARR</sequence>
<feature type="transmembrane region" description="Helical" evidence="1">
    <location>
        <begin position="16"/>
        <end position="42"/>
    </location>
</feature>
<comment type="caution">
    <text evidence="2">The sequence shown here is derived from an EMBL/GenBank/DDBJ whole genome shotgun (WGS) entry which is preliminary data.</text>
</comment>
<name>A0ABN0R3A1_MYCUL</name>
<keyword evidence="1" id="KW-0812">Transmembrane</keyword>
<gene>
    <name evidence="2" type="primary">eccE3</name>
    <name evidence="2" type="ORF">I551_1971</name>
</gene>
<keyword evidence="1" id="KW-0472">Membrane</keyword>
<protein>
    <submittedName>
        <fullName evidence="2">ESX-3 secretion system EccE3 domain protein</fullName>
    </submittedName>
</protein>
<evidence type="ECO:0000313" key="2">
    <source>
        <dbReference type="EMBL" id="EUA91600.1"/>
    </source>
</evidence>